<evidence type="ECO:0000256" key="6">
    <source>
        <dbReference type="PIRSR" id="PIRSR001430-2"/>
    </source>
</evidence>
<dbReference type="SUPFAM" id="SSF55120">
    <property type="entry name" value="Pseudouridine synthase"/>
    <property type="match status" value="1"/>
</dbReference>
<evidence type="ECO:0000256" key="3">
    <source>
        <dbReference type="ARBA" id="ARBA00023235"/>
    </source>
</evidence>
<dbReference type="CDD" id="cd02570">
    <property type="entry name" value="PseudoU_synth_EcTruA"/>
    <property type="match status" value="1"/>
</dbReference>
<comment type="caution">
    <text evidence="9">The sequence shown here is derived from an EMBL/GenBank/DDBJ whole genome shotgun (WGS) entry which is preliminary data.</text>
</comment>
<gene>
    <name evidence="4" type="primary">truA</name>
    <name evidence="9" type="ORF">ATL39_3494</name>
</gene>
<dbReference type="InterPro" id="IPR020095">
    <property type="entry name" value="PsdUridine_synth_TruA_C"/>
</dbReference>
<dbReference type="InterPro" id="IPR020094">
    <property type="entry name" value="TruA/RsuA/RluB/E/F_N"/>
</dbReference>
<dbReference type="InterPro" id="IPR020103">
    <property type="entry name" value="PsdUridine_synth_cat_dom_sf"/>
</dbReference>
<dbReference type="Gene3D" id="3.30.70.660">
    <property type="entry name" value="Pseudouridine synthase I, catalytic domain, C-terminal subdomain"/>
    <property type="match status" value="1"/>
</dbReference>
<dbReference type="InterPro" id="IPR020097">
    <property type="entry name" value="PsdUridine_synth_TruA_a/b_dom"/>
</dbReference>
<accession>A0A419UTX1</accession>
<dbReference type="NCBIfam" id="TIGR00071">
    <property type="entry name" value="hisT_truA"/>
    <property type="match status" value="1"/>
</dbReference>
<reference evidence="9 10" key="1">
    <citation type="submission" date="2018-09" db="EMBL/GenBank/DDBJ databases">
        <title>Genomic Encyclopedia of Archaeal and Bacterial Type Strains, Phase II (KMG-II): from individual species to whole genera.</title>
        <authorList>
            <person name="Goeker M."/>
        </authorList>
    </citation>
    <scope>NUCLEOTIDE SEQUENCE [LARGE SCALE GENOMIC DNA]</scope>
    <source>
        <strain evidence="9 10">DSM 17008</strain>
    </source>
</reference>
<evidence type="ECO:0000256" key="7">
    <source>
        <dbReference type="RuleBase" id="RU003792"/>
    </source>
</evidence>
<evidence type="ECO:0000259" key="8">
    <source>
        <dbReference type="Pfam" id="PF01416"/>
    </source>
</evidence>
<evidence type="ECO:0000256" key="5">
    <source>
        <dbReference type="PIRSR" id="PIRSR001430-1"/>
    </source>
</evidence>
<evidence type="ECO:0000256" key="4">
    <source>
        <dbReference type="HAMAP-Rule" id="MF_00171"/>
    </source>
</evidence>
<dbReference type="PANTHER" id="PTHR11142">
    <property type="entry name" value="PSEUDOURIDYLATE SYNTHASE"/>
    <property type="match status" value="1"/>
</dbReference>
<keyword evidence="3 4" id="KW-0413">Isomerase</keyword>
<feature type="domain" description="Pseudouridine synthase I TruA alpha/beta" evidence="8">
    <location>
        <begin position="150"/>
        <end position="247"/>
    </location>
</feature>
<keyword evidence="10" id="KW-1185">Reference proteome</keyword>
<evidence type="ECO:0000256" key="1">
    <source>
        <dbReference type="ARBA" id="ARBA00009375"/>
    </source>
</evidence>
<comment type="subunit">
    <text evidence="4">Homodimer.</text>
</comment>
<comment type="function">
    <text evidence="4">Formation of pseudouridine at positions 38, 39 and 40 in the anticodon stem and loop of transfer RNAs.</text>
</comment>
<organism evidence="9 10">
    <name type="scientific">Sinobaca qinghaiensis</name>
    <dbReference type="NCBI Taxonomy" id="342944"/>
    <lineage>
        <taxon>Bacteria</taxon>
        <taxon>Bacillati</taxon>
        <taxon>Bacillota</taxon>
        <taxon>Bacilli</taxon>
        <taxon>Bacillales</taxon>
        <taxon>Sporolactobacillaceae</taxon>
        <taxon>Sinobaca</taxon>
    </lineage>
</organism>
<keyword evidence="2 4" id="KW-0819">tRNA processing</keyword>
<feature type="active site" description="Nucleophile" evidence="4 5">
    <location>
        <position position="54"/>
    </location>
</feature>
<dbReference type="GO" id="GO:0160147">
    <property type="term" value="F:tRNA pseudouridine(38-40) synthase activity"/>
    <property type="evidence" value="ECO:0007669"/>
    <property type="project" value="UniProtKB-EC"/>
</dbReference>
<sequence length="251" mass="28584">MKHRVKAVIAYDGTNYSGWQVQQNSKTLQEVIEKGLTKMHEGRKVTIFASGRTDAGVHANGQTIHFDTDYYVPPERWPITSAGLFPPDIQIVSAEYVEPSFHARYDALGKEYRYRVLATRTRDVFRRHYTYFYPKPVQVEKMREALPFIEGTHNFASFCSTGTSVTSTVRTIYEARIEAHGDELHFVFKGNGFLYNMVRILVGTFLLVGTGSMKPEDMQAVLEAEDRKKAGRTAPGHGLYLERVVYEEGPF</sequence>
<evidence type="ECO:0000256" key="2">
    <source>
        <dbReference type="ARBA" id="ARBA00022694"/>
    </source>
</evidence>
<dbReference type="Proteomes" id="UP000285120">
    <property type="component" value="Unassembled WGS sequence"/>
</dbReference>
<evidence type="ECO:0000313" key="10">
    <source>
        <dbReference type="Proteomes" id="UP000285120"/>
    </source>
</evidence>
<dbReference type="OrthoDB" id="9811823at2"/>
<dbReference type="FunFam" id="3.30.70.580:FF:000001">
    <property type="entry name" value="tRNA pseudouridine synthase A"/>
    <property type="match status" value="1"/>
</dbReference>
<feature type="domain" description="Pseudouridine synthase I TruA alpha/beta" evidence="8">
    <location>
        <begin position="7"/>
        <end position="106"/>
    </location>
</feature>
<dbReference type="Pfam" id="PF01416">
    <property type="entry name" value="PseudoU_synth_1"/>
    <property type="match status" value="2"/>
</dbReference>
<dbReference type="RefSeq" id="WP_120194618.1">
    <property type="nucleotide sequence ID" value="NZ_RAPK01000014.1"/>
</dbReference>
<name>A0A419UTX1_9BACL</name>
<dbReference type="GO" id="GO:0003723">
    <property type="term" value="F:RNA binding"/>
    <property type="evidence" value="ECO:0007669"/>
    <property type="project" value="InterPro"/>
</dbReference>
<dbReference type="HAMAP" id="MF_00171">
    <property type="entry name" value="TruA"/>
    <property type="match status" value="1"/>
</dbReference>
<comment type="similarity">
    <text evidence="1 4 7">Belongs to the tRNA pseudouridine synthase TruA family.</text>
</comment>
<protein>
    <recommendedName>
        <fullName evidence="4">tRNA pseudouridine synthase A</fullName>
        <ecNumber evidence="4">5.4.99.12</ecNumber>
    </recommendedName>
    <alternativeName>
        <fullName evidence="4">tRNA pseudouridine(38-40) synthase</fullName>
    </alternativeName>
    <alternativeName>
        <fullName evidence="4">tRNA pseudouridylate synthase I</fullName>
    </alternativeName>
    <alternativeName>
        <fullName evidence="4">tRNA-uridine isomerase I</fullName>
    </alternativeName>
</protein>
<dbReference type="PIRSF" id="PIRSF001430">
    <property type="entry name" value="tRNA_psdUrid_synth"/>
    <property type="match status" value="1"/>
</dbReference>
<dbReference type="PANTHER" id="PTHR11142:SF0">
    <property type="entry name" value="TRNA PSEUDOURIDINE SYNTHASE-LIKE 1"/>
    <property type="match status" value="1"/>
</dbReference>
<dbReference type="EMBL" id="RAPK01000014">
    <property type="protein sequence ID" value="RKD67593.1"/>
    <property type="molecule type" value="Genomic_DNA"/>
</dbReference>
<dbReference type="Gene3D" id="3.30.70.580">
    <property type="entry name" value="Pseudouridine synthase I, catalytic domain, N-terminal subdomain"/>
    <property type="match status" value="1"/>
</dbReference>
<comment type="caution">
    <text evidence="4">Lacks conserved residue(s) required for the propagation of feature annotation.</text>
</comment>
<dbReference type="InterPro" id="IPR001406">
    <property type="entry name" value="PsdUridine_synth_TruA"/>
</dbReference>
<feature type="binding site" evidence="4 6">
    <location>
        <position position="112"/>
    </location>
    <ligand>
        <name>substrate</name>
    </ligand>
</feature>
<dbReference type="GO" id="GO:0031119">
    <property type="term" value="P:tRNA pseudouridine synthesis"/>
    <property type="evidence" value="ECO:0007669"/>
    <property type="project" value="UniProtKB-UniRule"/>
</dbReference>
<dbReference type="EC" id="5.4.99.12" evidence="4"/>
<proteinExistence type="inferred from homology"/>
<comment type="catalytic activity">
    <reaction evidence="4 7">
        <text>uridine(38/39/40) in tRNA = pseudouridine(38/39/40) in tRNA</text>
        <dbReference type="Rhea" id="RHEA:22376"/>
        <dbReference type="Rhea" id="RHEA-COMP:10085"/>
        <dbReference type="Rhea" id="RHEA-COMP:10087"/>
        <dbReference type="ChEBI" id="CHEBI:65314"/>
        <dbReference type="ChEBI" id="CHEBI:65315"/>
        <dbReference type="EC" id="5.4.99.12"/>
    </reaction>
</comment>
<dbReference type="AlphaFoldDB" id="A0A419UTX1"/>
<evidence type="ECO:0000313" key="9">
    <source>
        <dbReference type="EMBL" id="RKD67593.1"/>
    </source>
</evidence>